<dbReference type="AlphaFoldDB" id="A0A6J7E7P5"/>
<reference evidence="1" key="1">
    <citation type="submission" date="2020-05" db="EMBL/GenBank/DDBJ databases">
        <authorList>
            <person name="Chiriac C."/>
            <person name="Salcher M."/>
            <person name="Ghai R."/>
            <person name="Kavagutti S V."/>
        </authorList>
    </citation>
    <scope>NUCLEOTIDE SEQUENCE</scope>
</reference>
<proteinExistence type="predicted"/>
<sequence>MTSTDSRQNYSRANFPDLKALFIKADKSSTAVQEKILGDIEQDLVQVKAAHLNIYFENSAYMAGSKLGGLQIDGGFSTLSPLGAFVKK</sequence>
<name>A0A6J7E7P5_9ZZZZ</name>
<gene>
    <name evidence="1" type="ORF">UFOPK3342_01320</name>
</gene>
<evidence type="ECO:0000313" key="1">
    <source>
        <dbReference type="EMBL" id="CAB4877150.1"/>
    </source>
</evidence>
<dbReference type="EMBL" id="CAFBLH010000054">
    <property type="protein sequence ID" value="CAB4877150.1"/>
    <property type="molecule type" value="Genomic_DNA"/>
</dbReference>
<accession>A0A6J7E7P5</accession>
<organism evidence="1">
    <name type="scientific">freshwater metagenome</name>
    <dbReference type="NCBI Taxonomy" id="449393"/>
    <lineage>
        <taxon>unclassified sequences</taxon>
        <taxon>metagenomes</taxon>
        <taxon>ecological metagenomes</taxon>
    </lineage>
</organism>
<protein>
    <submittedName>
        <fullName evidence="1">Unannotated protein</fullName>
    </submittedName>
</protein>